<evidence type="ECO:0000256" key="6">
    <source>
        <dbReference type="ARBA" id="ARBA00022989"/>
    </source>
</evidence>
<keyword evidence="4 9" id="KW-0812">Transmembrane</keyword>
<evidence type="ECO:0000256" key="4">
    <source>
        <dbReference type="ARBA" id="ARBA00022692"/>
    </source>
</evidence>
<sequence length="122" mass="13324">MFEISFPELVILAVIALLVLGPERLPKAARFAGLWVRRARAHWHSVKSEFERELADEELRHNLEATRKALAEAENELRQSASNIEQIAREAAAPAAAAPVSEPAAPPSALAADAARRDDPAR</sequence>
<dbReference type="GO" id="GO:0008320">
    <property type="term" value="F:protein transmembrane transporter activity"/>
    <property type="evidence" value="ECO:0007669"/>
    <property type="project" value="UniProtKB-UniRule"/>
</dbReference>
<dbReference type="HAMAP" id="MF_00237">
    <property type="entry name" value="TatB"/>
    <property type="match status" value="1"/>
</dbReference>
<feature type="region of interest" description="Disordered" evidence="11">
    <location>
        <begin position="92"/>
        <end position="122"/>
    </location>
</feature>
<keyword evidence="6 9" id="KW-1133">Transmembrane helix</keyword>
<comment type="subunit">
    <text evidence="9">The Tat system comprises two distinct complexes: a TatABC complex, containing multiple copies of TatA, TatB and TatC subunits, and a separate TatA complex, containing only TatA subunits. Substrates initially bind to the TatABC complex, which probably triggers association of the separate TatA complex to form the active translocon.</text>
</comment>
<dbReference type="NCBIfam" id="TIGR01410">
    <property type="entry name" value="tatB"/>
    <property type="match status" value="1"/>
</dbReference>
<keyword evidence="13" id="KW-1185">Reference proteome</keyword>
<comment type="caution">
    <text evidence="12">The sequence shown here is derived from an EMBL/GenBank/DDBJ whole genome shotgun (WGS) entry which is preliminary data.</text>
</comment>
<organism evidence="12 13">
    <name type="scientific">Solilutibacter pythonis</name>
    <dbReference type="NCBI Taxonomy" id="2483112"/>
    <lineage>
        <taxon>Bacteria</taxon>
        <taxon>Pseudomonadati</taxon>
        <taxon>Pseudomonadota</taxon>
        <taxon>Gammaproteobacteria</taxon>
        <taxon>Lysobacterales</taxon>
        <taxon>Lysobacteraceae</taxon>
        <taxon>Solilutibacter</taxon>
    </lineage>
</organism>
<dbReference type="AlphaFoldDB" id="A0A3M2HGL4"/>
<dbReference type="RefSeq" id="WP_122102410.1">
    <property type="nucleotide sequence ID" value="NZ_RFLY01000021.1"/>
</dbReference>
<keyword evidence="5 9" id="KW-0653">Protein transport</keyword>
<comment type="function">
    <text evidence="9">Part of the twin-arginine translocation (Tat) system that transports large folded proteins containing a characteristic twin-arginine motif in their signal peptide across membranes. Together with TatC, TatB is part of a receptor directly interacting with Tat signal peptides. TatB may form an oligomeric binding site that transiently accommodates folded Tat precursor proteins before their translocation.</text>
</comment>
<keyword evidence="8 9" id="KW-0472">Membrane</keyword>
<dbReference type="Proteomes" id="UP000275012">
    <property type="component" value="Unassembled WGS sequence"/>
</dbReference>
<protein>
    <recommendedName>
        <fullName evidence="9">Sec-independent protein translocase protein TatB</fullName>
    </recommendedName>
</protein>
<dbReference type="OrthoDB" id="9816005at2"/>
<comment type="similarity">
    <text evidence="9">Belongs to the TatB family.</text>
</comment>
<gene>
    <name evidence="9 12" type="primary">tatB</name>
    <name evidence="12" type="ORF">EBB59_12095</name>
</gene>
<dbReference type="PANTHER" id="PTHR33162:SF1">
    <property type="entry name" value="SEC-INDEPENDENT PROTEIN TRANSLOCASE PROTEIN TATA, CHLOROPLASTIC"/>
    <property type="match status" value="1"/>
</dbReference>
<evidence type="ECO:0000256" key="8">
    <source>
        <dbReference type="ARBA" id="ARBA00023136"/>
    </source>
</evidence>
<evidence type="ECO:0000313" key="12">
    <source>
        <dbReference type="EMBL" id="RMH88108.1"/>
    </source>
</evidence>
<feature type="compositionally biased region" description="Low complexity" evidence="11">
    <location>
        <begin position="92"/>
        <end position="113"/>
    </location>
</feature>
<evidence type="ECO:0000256" key="11">
    <source>
        <dbReference type="SAM" id="MobiDB-lite"/>
    </source>
</evidence>
<evidence type="ECO:0000256" key="5">
    <source>
        <dbReference type="ARBA" id="ARBA00022927"/>
    </source>
</evidence>
<dbReference type="PRINTS" id="PR01506">
    <property type="entry name" value="TATBPROTEIN"/>
</dbReference>
<dbReference type="GO" id="GO:0033281">
    <property type="term" value="C:TAT protein transport complex"/>
    <property type="evidence" value="ECO:0007669"/>
    <property type="project" value="UniProtKB-UniRule"/>
</dbReference>
<proteinExistence type="inferred from homology"/>
<feature type="coiled-coil region" evidence="10">
    <location>
        <begin position="56"/>
        <end position="90"/>
    </location>
</feature>
<accession>A0A3M2HGL4</accession>
<dbReference type="EMBL" id="RFLY01000021">
    <property type="protein sequence ID" value="RMH88108.1"/>
    <property type="molecule type" value="Genomic_DNA"/>
</dbReference>
<keyword evidence="2 9" id="KW-0813">Transport</keyword>
<dbReference type="Pfam" id="PF02416">
    <property type="entry name" value="TatA_B_E"/>
    <property type="match status" value="1"/>
</dbReference>
<evidence type="ECO:0000256" key="7">
    <source>
        <dbReference type="ARBA" id="ARBA00023010"/>
    </source>
</evidence>
<dbReference type="PANTHER" id="PTHR33162">
    <property type="entry name" value="SEC-INDEPENDENT PROTEIN TRANSLOCASE PROTEIN TATA, CHLOROPLASTIC"/>
    <property type="match status" value="1"/>
</dbReference>
<dbReference type="Gene3D" id="1.20.5.3310">
    <property type="match status" value="1"/>
</dbReference>
<keyword evidence="7 9" id="KW-0811">Translocation</keyword>
<evidence type="ECO:0000256" key="1">
    <source>
        <dbReference type="ARBA" id="ARBA00004167"/>
    </source>
</evidence>
<evidence type="ECO:0000256" key="9">
    <source>
        <dbReference type="HAMAP-Rule" id="MF_00237"/>
    </source>
</evidence>
<evidence type="ECO:0000256" key="2">
    <source>
        <dbReference type="ARBA" id="ARBA00022448"/>
    </source>
</evidence>
<evidence type="ECO:0000256" key="10">
    <source>
        <dbReference type="SAM" id="Coils"/>
    </source>
</evidence>
<reference evidence="12 13" key="1">
    <citation type="submission" date="2018-10" db="EMBL/GenBank/DDBJ databases">
        <title>Proposal of Lysobacter pythonis sp. nov. isolated from royal pythons (Python regius).</title>
        <authorList>
            <person name="Hans-Juergen B."/>
            <person name="Huptas C."/>
            <person name="Sandra B."/>
            <person name="Igor L."/>
            <person name="Joachim S."/>
            <person name="Siegfried S."/>
            <person name="Mareike W."/>
            <person name="Peter K."/>
        </authorList>
    </citation>
    <scope>NUCLEOTIDE SEQUENCE [LARGE SCALE GENOMIC DNA]</scope>
    <source>
        <strain evidence="12 13">4284/11</strain>
    </source>
</reference>
<dbReference type="InterPro" id="IPR018448">
    <property type="entry name" value="TatB"/>
</dbReference>
<name>A0A3M2HGL4_9GAMM</name>
<dbReference type="GO" id="GO:0043953">
    <property type="term" value="P:protein transport by the Tat complex"/>
    <property type="evidence" value="ECO:0007669"/>
    <property type="project" value="UniProtKB-UniRule"/>
</dbReference>
<evidence type="ECO:0000256" key="3">
    <source>
        <dbReference type="ARBA" id="ARBA00022475"/>
    </source>
</evidence>
<evidence type="ECO:0000313" key="13">
    <source>
        <dbReference type="Proteomes" id="UP000275012"/>
    </source>
</evidence>
<keyword evidence="3 9" id="KW-1003">Cell membrane</keyword>
<dbReference type="InterPro" id="IPR003369">
    <property type="entry name" value="TatA/B/E"/>
</dbReference>
<keyword evidence="10" id="KW-0175">Coiled coil</keyword>
<comment type="subcellular location">
    <subcellularLocation>
        <location evidence="9">Cell membrane</location>
        <topology evidence="9">Single-pass membrane protein</topology>
    </subcellularLocation>
    <subcellularLocation>
        <location evidence="1">Membrane</location>
        <topology evidence="1">Single-pass membrane protein</topology>
    </subcellularLocation>
</comment>